<dbReference type="AlphaFoldDB" id="A0A370HR90"/>
<evidence type="ECO:0000256" key="1">
    <source>
        <dbReference type="SAM" id="MobiDB-lite"/>
    </source>
</evidence>
<evidence type="ECO:0000313" key="3">
    <source>
        <dbReference type="Proteomes" id="UP000254925"/>
    </source>
</evidence>
<proteinExistence type="predicted"/>
<evidence type="ECO:0008006" key="4">
    <source>
        <dbReference type="Google" id="ProtNLM"/>
    </source>
</evidence>
<accession>A0A370HR90</accession>
<sequence length="91" mass="9721">MPGRENLHQELRTLRDELGRRAQSEAVPPMREAAPDLPKSAASGQWQELEQALSEIADNAEEAVAKHPLAAVLGAFVLGAVIGRLTGRGKA</sequence>
<dbReference type="Proteomes" id="UP000254925">
    <property type="component" value="Unassembled WGS sequence"/>
</dbReference>
<keyword evidence="3" id="KW-1185">Reference proteome</keyword>
<dbReference type="RefSeq" id="WP_114769238.1">
    <property type="nucleotide sequence ID" value="NZ_QQBB01000002.1"/>
</dbReference>
<feature type="compositionally biased region" description="Basic and acidic residues" evidence="1">
    <location>
        <begin position="1"/>
        <end position="23"/>
    </location>
</feature>
<feature type="region of interest" description="Disordered" evidence="1">
    <location>
        <begin position="1"/>
        <end position="43"/>
    </location>
</feature>
<evidence type="ECO:0000313" key="2">
    <source>
        <dbReference type="EMBL" id="RDI61062.1"/>
    </source>
</evidence>
<protein>
    <recommendedName>
        <fullName evidence="4">ElaB/YqjD/DUF883 family membrane-anchored ribosome-binding protein</fullName>
    </recommendedName>
</protein>
<gene>
    <name evidence="2" type="ORF">DES45_102456</name>
</gene>
<name>A0A370HR90_9HYPH</name>
<comment type="caution">
    <text evidence="2">The sequence shown here is derived from an EMBL/GenBank/DDBJ whole genome shotgun (WGS) entry which is preliminary data.</text>
</comment>
<dbReference type="EMBL" id="QQBB01000002">
    <property type="protein sequence ID" value="RDI61062.1"/>
    <property type="molecule type" value="Genomic_DNA"/>
</dbReference>
<reference evidence="2 3" key="1">
    <citation type="submission" date="2018-07" db="EMBL/GenBank/DDBJ databases">
        <title>Genomic Encyclopedia of Type Strains, Phase IV (KMG-IV): sequencing the most valuable type-strain genomes for metagenomic binning, comparative biology and taxonomic classification.</title>
        <authorList>
            <person name="Goeker M."/>
        </authorList>
    </citation>
    <scope>NUCLEOTIDE SEQUENCE [LARGE SCALE GENOMIC DNA]</scope>
    <source>
        <strain evidence="2 3">DSM 14364</strain>
    </source>
</reference>
<organism evidence="2 3">
    <name type="scientific">Microvirga subterranea</name>
    <dbReference type="NCBI Taxonomy" id="186651"/>
    <lineage>
        <taxon>Bacteria</taxon>
        <taxon>Pseudomonadati</taxon>
        <taxon>Pseudomonadota</taxon>
        <taxon>Alphaproteobacteria</taxon>
        <taxon>Hyphomicrobiales</taxon>
        <taxon>Methylobacteriaceae</taxon>
        <taxon>Microvirga</taxon>
    </lineage>
</organism>